<dbReference type="Pfam" id="PF18693">
    <property type="entry name" value="TRAM_2"/>
    <property type="match status" value="1"/>
</dbReference>
<dbReference type="InterPro" id="IPR012340">
    <property type="entry name" value="NA-bd_OB-fold"/>
</dbReference>
<accession>A0A2D6YI02</accession>
<evidence type="ECO:0000313" key="2">
    <source>
        <dbReference type="EMBL" id="MAH62790.1"/>
    </source>
</evidence>
<feature type="domain" description="TRAM" evidence="1">
    <location>
        <begin position="1"/>
        <end position="62"/>
    </location>
</feature>
<proteinExistence type="predicted"/>
<evidence type="ECO:0000259" key="1">
    <source>
        <dbReference type="PROSITE" id="PS50926"/>
    </source>
</evidence>
<organism evidence="2 3">
    <name type="scientific">SAR324 cluster bacterium</name>
    <dbReference type="NCBI Taxonomy" id="2024889"/>
    <lineage>
        <taxon>Bacteria</taxon>
        <taxon>Deltaproteobacteria</taxon>
        <taxon>SAR324 cluster</taxon>
    </lineage>
</organism>
<comment type="caution">
    <text evidence="2">The sequence shown here is derived from an EMBL/GenBank/DDBJ whole genome shotgun (WGS) entry which is preliminary data.</text>
</comment>
<sequence length="62" mass="6831">MPVLVDGYSEEIELLLQGRAAFQGPEVDELVYINEGNARPGTFHSVEITEAHDYDLIGKIIG</sequence>
<dbReference type="InterPro" id="IPR002792">
    <property type="entry name" value="TRAM_dom"/>
</dbReference>
<dbReference type="Proteomes" id="UP000226525">
    <property type="component" value="Unassembled WGS sequence"/>
</dbReference>
<gene>
    <name evidence="2" type="ORF">CMN54_04935</name>
</gene>
<protein>
    <recommendedName>
        <fullName evidence="1">TRAM domain-containing protein</fullName>
    </recommendedName>
</protein>
<dbReference type="EMBL" id="NZEX01000051">
    <property type="protein sequence ID" value="MAH62790.1"/>
    <property type="molecule type" value="Genomic_DNA"/>
</dbReference>
<name>A0A2D6YI02_9DELT</name>
<dbReference type="AlphaFoldDB" id="A0A2D6YI02"/>
<reference evidence="3" key="1">
    <citation type="submission" date="2017-09" db="EMBL/GenBank/DDBJ databases">
        <title>The Reconstruction of 2,631 Draft Metagenome-Assembled Genomes from the Global Oceans.</title>
        <authorList>
            <person name="Tully B.J."/>
            <person name="Graham E.D."/>
            <person name="Heidelberg J.F."/>
        </authorList>
    </citation>
    <scope>NUCLEOTIDE SEQUENCE [LARGE SCALE GENOMIC DNA]</scope>
</reference>
<dbReference type="Gene3D" id="2.40.50.140">
    <property type="entry name" value="Nucleic acid-binding proteins"/>
    <property type="match status" value="1"/>
</dbReference>
<dbReference type="PROSITE" id="PS50926">
    <property type="entry name" value="TRAM"/>
    <property type="match status" value="1"/>
</dbReference>
<evidence type="ECO:0000313" key="3">
    <source>
        <dbReference type="Proteomes" id="UP000226525"/>
    </source>
</evidence>